<feature type="signal peptide" evidence="2">
    <location>
        <begin position="1"/>
        <end position="17"/>
    </location>
</feature>
<organism evidence="4 5">
    <name type="scientific">Hymenobacter daecheongensis DSM 21074</name>
    <dbReference type="NCBI Taxonomy" id="1121955"/>
    <lineage>
        <taxon>Bacteria</taxon>
        <taxon>Pseudomonadati</taxon>
        <taxon>Bacteroidota</taxon>
        <taxon>Cytophagia</taxon>
        <taxon>Cytophagales</taxon>
        <taxon>Hymenobacteraceae</taxon>
        <taxon>Hymenobacter</taxon>
    </lineage>
</organism>
<sequence>MKLSVLLSVLALTAAHAQTTPPPTAPTPDTAAARSAAAPPQTAGAACAHPFGLHDDMELVYRLASGEGKPTGELRYRVVRLGSELNKKKTRATTTVLLKSGLYDAKSRLLSQQDLTFRCSRDTTFTDGLTQFNPETLKSFRDRIFDFSPLSIAWPNQPTIGSRLPDGGTQVQVRSSAVDIAKVSTLLRKRRVVSGPAAVKTPAGTFQCYKVESERETMTRARTDVAFRTTVRVVDYYAPSVGVVKTEIYGKNGKLAETRTLAVLSGRK</sequence>
<feature type="region of interest" description="Disordered" evidence="1">
    <location>
        <begin position="18"/>
        <end position="39"/>
    </location>
</feature>
<accession>A0A1M6JR13</accession>
<evidence type="ECO:0000256" key="1">
    <source>
        <dbReference type="SAM" id="MobiDB-lite"/>
    </source>
</evidence>
<dbReference type="InterPro" id="IPR049279">
    <property type="entry name" value="DUF3108-like"/>
</dbReference>
<dbReference type="Proteomes" id="UP000184418">
    <property type="component" value="Unassembled WGS sequence"/>
</dbReference>
<reference evidence="4 5" key="1">
    <citation type="submission" date="2016-11" db="EMBL/GenBank/DDBJ databases">
        <authorList>
            <person name="Jaros S."/>
            <person name="Januszkiewicz K."/>
            <person name="Wedrychowicz H."/>
        </authorList>
    </citation>
    <scope>NUCLEOTIDE SEQUENCE [LARGE SCALE GENOMIC DNA]</scope>
    <source>
        <strain evidence="4 5">DSM 21074</strain>
    </source>
</reference>
<evidence type="ECO:0000259" key="3">
    <source>
        <dbReference type="Pfam" id="PF21347"/>
    </source>
</evidence>
<proteinExistence type="predicted"/>
<feature type="chain" id="PRO_5012093339" description="DUF3108 domain-containing protein" evidence="2">
    <location>
        <begin position="18"/>
        <end position="268"/>
    </location>
</feature>
<dbReference type="Gene3D" id="2.40.360.20">
    <property type="match status" value="1"/>
</dbReference>
<feature type="compositionally biased region" description="Low complexity" evidence="1">
    <location>
        <begin position="27"/>
        <end position="39"/>
    </location>
</feature>
<dbReference type="AlphaFoldDB" id="A0A1M6JR13"/>
<dbReference type="EMBL" id="FQYN01000007">
    <property type="protein sequence ID" value="SHJ49127.1"/>
    <property type="molecule type" value="Genomic_DNA"/>
</dbReference>
<dbReference type="OrthoDB" id="665223at2"/>
<evidence type="ECO:0000313" key="5">
    <source>
        <dbReference type="Proteomes" id="UP000184418"/>
    </source>
</evidence>
<keyword evidence="2" id="KW-0732">Signal</keyword>
<dbReference type="Pfam" id="PF21347">
    <property type="entry name" value="DUF3108_like"/>
    <property type="match status" value="1"/>
</dbReference>
<dbReference type="STRING" id="1121955.SAMN02745146_3234"/>
<protein>
    <recommendedName>
        <fullName evidence="3">DUF3108 domain-containing protein</fullName>
    </recommendedName>
</protein>
<evidence type="ECO:0000256" key="2">
    <source>
        <dbReference type="SAM" id="SignalP"/>
    </source>
</evidence>
<name>A0A1M6JR13_9BACT</name>
<gene>
    <name evidence="4" type="ORF">SAMN02745146_3234</name>
</gene>
<evidence type="ECO:0000313" key="4">
    <source>
        <dbReference type="EMBL" id="SHJ49127.1"/>
    </source>
</evidence>
<feature type="domain" description="DUF3108" evidence="3">
    <location>
        <begin position="67"/>
        <end position="260"/>
    </location>
</feature>
<dbReference type="RefSeq" id="WP_073111118.1">
    <property type="nucleotide sequence ID" value="NZ_FQYN01000007.1"/>
</dbReference>
<keyword evidence="5" id="KW-1185">Reference proteome</keyword>